<dbReference type="GO" id="GO:0030690">
    <property type="term" value="C:Noc1p-Noc2p complex"/>
    <property type="evidence" value="ECO:0007669"/>
    <property type="project" value="TreeGrafter"/>
</dbReference>
<dbReference type="InterPro" id="IPR005343">
    <property type="entry name" value="Noc2"/>
</dbReference>
<dbReference type="Proteomes" id="UP001154114">
    <property type="component" value="Chromosome 4"/>
</dbReference>
<organism evidence="5 6">
    <name type="scientific">Chrysodeixis includens</name>
    <name type="common">Soybean looper</name>
    <name type="synonym">Pseudoplusia includens</name>
    <dbReference type="NCBI Taxonomy" id="689277"/>
    <lineage>
        <taxon>Eukaryota</taxon>
        <taxon>Metazoa</taxon>
        <taxon>Ecdysozoa</taxon>
        <taxon>Arthropoda</taxon>
        <taxon>Hexapoda</taxon>
        <taxon>Insecta</taxon>
        <taxon>Pterygota</taxon>
        <taxon>Neoptera</taxon>
        <taxon>Endopterygota</taxon>
        <taxon>Lepidoptera</taxon>
        <taxon>Glossata</taxon>
        <taxon>Ditrysia</taxon>
        <taxon>Noctuoidea</taxon>
        <taxon>Noctuidae</taxon>
        <taxon>Plusiinae</taxon>
        <taxon>Chrysodeixis</taxon>
    </lineage>
</organism>
<feature type="compositionally biased region" description="Acidic residues" evidence="4">
    <location>
        <begin position="69"/>
        <end position="85"/>
    </location>
</feature>
<protein>
    <submittedName>
        <fullName evidence="5">Uncharacterized protein</fullName>
    </submittedName>
</protein>
<comment type="similarity">
    <text evidence="2">Belongs to the NOC2 family.</text>
</comment>
<comment type="subcellular location">
    <subcellularLocation>
        <location evidence="1">Nucleus</location>
    </subcellularLocation>
</comment>
<dbReference type="GO" id="GO:0005730">
    <property type="term" value="C:nucleolus"/>
    <property type="evidence" value="ECO:0007669"/>
    <property type="project" value="TreeGrafter"/>
</dbReference>
<accession>A0A9N8KQD6</accession>
<dbReference type="PANTHER" id="PTHR12687:SF4">
    <property type="entry name" value="NUCLEOLAR COMPLEX PROTEIN 2 HOMOLOG"/>
    <property type="match status" value="1"/>
</dbReference>
<gene>
    <name evidence="5" type="ORF">CINC_LOCUS10334</name>
</gene>
<feature type="compositionally biased region" description="Basic and acidic residues" evidence="4">
    <location>
        <begin position="35"/>
        <end position="46"/>
    </location>
</feature>
<dbReference type="GO" id="GO:0005654">
    <property type="term" value="C:nucleoplasm"/>
    <property type="evidence" value="ECO:0007669"/>
    <property type="project" value="TreeGrafter"/>
</dbReference>
<feature type="compositionally biased region" description="Acidic residues" evidence="4">
    <location>
        <begin position="97"/>
        <end position="107"/>
    </location>
</feature>
<feature type="compositionally biased region" description="Basic residues" evidence="4">
    <location>
        <begin position="1"/>
        <end position="12"/>
    </location>
</feature>
<evidence type="ECO:0000256" key="3">
    <source>
        <dbReference type="ARBA" id="ARBA00023242"/>
    </source>
</evidence>
<name>A0A9N8KQD6_CHRIL</name>
<evidence type="ECO:0000256" key="2">
    <source>
        <dbReference type="ARBA" id="ARBA00005907"/>
    </source>
</evidence>
<proteinExistence type="inferred from homology"/>
<evidence type="ECO:0000313" key="6">
    <source>
        <dbReference type="Proteomes" id="UP001154114"/>
    </source>
</evidence>
<evidence type="ECO:0000256" key="4">
    <source>
        <dbReference type="SAM" id="MobiDB-lite"/>
    </source>
</evidence>
<feature type="region of interest" description="Disordered" evidence="4">
    <location>
        <begin position="1"/>
        <end position="46"/>
    </location>
</feature>
<feature type="compositionally biased region" description="Acidic residues" evidence="4">
    <location>
        <begin position="25"/>
        <end position="34"/>
    </location>
</feature>
<sequence length="107" mass="12118">MVKKVTMKKNKAKPPTVKPVKPSENSDDSEDELSPETHKKSLEKLKNTDPDFYNFLEENDENLLNFDVDSGDDASEKGDDDDDEDDKVHKPGPLQGDSDESDFELQF</sequence>
<feature type="compositionally biased region" description="Low complexity" evidence="4">
    <location>
        <begin position="13"/>
        <end position="23"/>
    </location>
</feature>
<keyword evidence="6" id="KW-1185">Reference proteome</keyword>
<reference evidence="5" key="1">
    <citation type="submission" date="2021-12" db="EMBL/GenBank/DDBJ databases">
        <authorList>
            <person name="King R."/>
        </authorList>
    </citation>
    <scope>NUCLEOTIDE SEQUENCE</scope>
</reference>
<dbReference type="GO" id="GO:0030691">
    <property type="term" value="C:Noc2p-Noc3p complex"/>
    <property type="evidence" value="ECO:0007669"/>
    <property type="project" value="TreeGrafter"/>
</dbReference>
<keyword evidence="3" id="KW-0539">Nucleus</keyword>
<dbReference type="GO" id="GO:0042273">
    <property type="term" value="P:ribosomal large subunit biogenesis"/>
    <property type="evidence" value="ECO:0007669"/>
    <property type="project" value="TreeGrafter"/>
</dbReference>
<dbReference type="PANTHER" id="PTHR12687">
    <property type="entry name" value="NUCLEOLAR COMPLEX 2 AND RAD4-RELATED"/>
    <property type="match status" value="1"/>
</dbReference>
<feature type="region of interest" description="Disordered" evidence="4">
    <location>
        <begin position="63"/>
        <end position="107"/>
    </location>
</feature>
<evidence type="ECO:0000313" key="5">
    <source>
        <dbReference type="EMBL" id="CAD0196039.1"/>
    </source>
</evidence>
<evidence type="ECO:0000256" key="1">
    <source>
        <dbReference type="ARBA" id="ARBA00004123"/>
    </source>
</evidence>
<dbReference type="AlphaFoldDB" id="A0A9N8KQD6"/>
<dbReference type="EMBL" id="LR824007">
    <property type="protein sequence ID" value="CAD0196039.1"/>
    <property type="molecule type" value="Genomic_DNA"/>
</dbReference>